<dbReference type="SUPFAM" id="SSF53448">
    <property type="entry name" value="Nucleotide-diphospho-sugar transferases"/>
    <property type="match status" value="1"/>
</dbReference>
<organism evidence="5 6">
    <name type="scientific">Nodularia spumigena CENA596</name>
    <dbReference type="NCBI Taxonomy" id="1819295"/>
    <lineage>
        <taxon>Bacteria</taxon>
        <taxon>Bacillati</taxon>
        <taxon>Cyanobacteriota</taxon>
        <taxon>Cyanophyceae</taxon>
        <taxon>Nostocales</taxon>
        <taxon>Nodulariaceae</taxon>
        <taxon>Nodularia</taxon>
    </lineage>
</organism>
<dbReference type="Gene3D" id="3.90.550.10">
    <property type="entry name" value="Spore Coat Polysaccharide Biosynthesis Protein SpsA, Chain A"/>
    <property type="match status" value="1"/>
</dbReference>
<dbReference type="InterPro" id="IPR001173">
    <property type="entry name" value="Glyco_trans_2-like"/>
</dbReference>
<dbReference type="Proteomes" id="UP000076555">
    <property type="component" value="Unassembled WGS sequence"/>
</dbReference>
<dbReference type="InterPro" id="IPR050834">
    <property type="entry name" value="Glycosyltransf_2"/>
</dbReference>
<evidence type="ECO:0000256" key="2">
    <source>
        <dbReference type="ARBA" id="ARBA00022676"/>
    </source>
</evidence>
<evidence type="ECO:0000256" key="3">
    <source>
        <dbReference type="ARBA" id="ARBA00022679"/>
    </source>
</evidence>
<accession>A0A166IX03</accession>
<sequence length="274" mass="31910">MSVYAKEKPEYLFQSLQSIKDQTVSATELVLVEDGPLTPDLYRVLEQFSELNLKRIKLPQNLGLGLALKEGVINCSHELIIRMDSDDVANSTRFENQVKFLQSRPEIDVVGSWILEFDNDLKSIFSKRVLPTNPDEIKHFARLRNPLNHMTVAFRKSAVISASNYQSFLYFEDYYLWVRMIMNGSQLANIPEYLVKARTGSGMLFRRNGYKYAIQELKLQREFLQLGFINKRIFIKNILLRVPPRLIPVFLLKIVYSTLRSSSYLKYKKNLDIN</sequence>
<evidence type="ECO:0000259" key="4">
    <source>
        <dbReference type="Pfam" id="PF00535"/>
    </source>
</evidence>
<evidence type="ECO:0000256" key="1">
    <source>
        <dbReference type="ARBA" id="ARBA00006739"/>
    </source>
</evidence>
<evidence type="ECO:0000313" key="6">
    <source>
        <dbReference type="Proteomes" id="UP000076555"/>
    </source>
</evidence>
<dbReference type="AlphaFoldDB" id="A0A166IX03"/>
<dbReference type="Pfam" id="PF00535">
    <property type="entry name" value="Glycos_transf_2"/>
    <property type="match status" value="1"/>
</dbReference>
<name>A0A166IX03_NODSP</name>
<protein>
    <submittedName>
        <fullName evidence="5">Glycosyltransferase</fullName>
    </submittedName>
</protein>
<keyword evidence="2" id="KW-0328">Glycosyltransferase</keyword>
<keyword evidence="3 5" id="KW-0808">Transferase</keyword>
<proteinExistence type="inferred from homology"/>
<dbReference type="GO" id="GO:0016757">
    <property type="term" value="F:glycosyltransferase activity"/>
    <property type="evidence" value="ECO:0007669"/>
    <property type="project" value="UniProtKB-KW"/>
</dbReference>
<dbReference type="EMBL" id="LWAJ01000215">
    <property type="protein sequence ID" value="KZL48960.1"/>
    <property type="molecule type" value="Genomic_DNA"/>
</dbReference>
<gene>
    <name evidence="5" type="ORF">A2T98_15305</name>
</gene>
<dbReference type="OrthoDB" id="455644at2"/>
<dbReference type="PANTHER" id="PTHR43685:SF5">
    <property type="entry name" value="GLYCOSYLTRANSFERASE EPSE-RELATED"/>
    <property type="match status" value="1"/>
</dbReference>
<evidence type="ECO:0000313" key="5">
    <source>
        <dbReference type="EMBL" id="KZL48960.1"/>
    </source>
</evidence>
<dbReference type="InterPro" id="IPR029044">
    <property type="entry name" value="Nucleotide-diphossugar_trans"/>
</dbReference>
<feature type="domain" description="Glycosyltransferase 2-like" evidence="4">
    <location>
        <begin position="8"/>
        <end position="159"/>
    </location>
</feature>
<comment type="caution">
    <text evidence="5">The sequence shown here is derived from an EMBL/GenBank/DDBJ whole genome shotgun (WGS) entry which is preliminary data.</text>
</comment>
<comment type="similarity">
    <text evidence="1">Belongs to the glycosyltransferase 2 family.</text>
</comment>
<reference evidence="5 6" key="1">
    <citation type="submission" date="2016-04" db="EMBL/GenBank/DDBJ databases">
        <title>Draft Genome Assembly of the Bloom-forming Cyanobacterium Nodularia spumigena Strain CENA596 in Shrimp Production Ponds.</title>
        <authorList>
            <person name="Popin R.V."/>
            <person name="Rigonato J."/>
            <person name="Abreu V.A."/>
            <person name="Andreote A.P."/>
            <person name="Silveira S.B."/>
            <person name="Odebrecht C."/>
            <person name="Fiore M.F."/>
        </authorList>
    </citation>
    <scope>NUCLEOTIDE SEQUENCE [LARGE SCALE GENOMIC DNA]</scope>
    <source>
        <strain evidence="5 6">CENA596</strain>
    </source>
</reference>
<dbReference type="PANTHER" id="PTHR43685">
    <property type="entry name" value="GLYCOSYLTRANSFERASE"/>
    <property type="match status" value="1"/>
</dbReference>